<dbReference type="PANTHER" id="PTHR23150:SF19">
    <property type="entry name" value="FORMYLGLYCINE-GENERATING ENZYME"/>
    <property type="match status" value="1"/>
</dbReference>
<dbReference type="InterPro" id="IPR016187">
    <property type="entry name" value="CTDL_fold"/>
</dbReference>
<organism evidence="2">
    <name type="scientific">marine sediment metagenome</name>
    <dbReference type="NCBI Taxonomy" id="412755"/>
    <lineage>
        <taxon>unclassified sequences</taxon>
        <taxon>metagenomes</taxon>
        <taxon>ecological metagenomes</taxon>
    </lineage>
</organism>
<evidence type="ECO:0000259" key="1">
    <source>
        <dbReference type="Pfam" id="PF03781"/>
    </source>
</evidence>
<dbReference type="Pfam" id="PF03781">
    <property type="entry name" value="FGE-sulfatase"/>
    <property type="match status" value="1"/>
</dbReference>
<dbReference type="AlphaFoldDB" id="X1PV70"/>
<dbReference type="SUPFAM" id="SSF56436">
    <property type="entry name" value="C-type lectin-like"/>
    <property type="match status" value="1"/>
</dbReference>
<dbReference type="GO" id="GO:0120147">
    <property type="term" value="F:formylglycine-generating oxidase activity"/>
    <property type="evidence" value="ECO:0007669"/>
    <property type="project" value="TreeGrafter"/>
</dbReference>
<accession>X1PV70</accession>
<dbReference type="InterPro" id="IPR042095">
    <property type="entry name" value="SUMF_sf"/>
</dbReference>
<proteinExistence type="predicted"/>
<feature type="non-terminal residue" evidence="2">
    <location>
        <position position="1"/>
    </location>
</feature>
<reference evidence="2" key="1">
    <citation type="journal article" date="2014" name="Front. Microbiol.">
        <title>High frequency of phylogenetically diverse reductive dehalogenase-homologous genes in deep subseafloor sedimentary metagenomes.</title>
        <authorList>
            <person name="Kawai M."/>
            <person name="Futagami T."/>
            <person name="Toyoda A."/>
            <person name="Takaki Y."/>
            <person name="Nishi S."/>
            <person name="Hori S."/>
            <person name="Arai W."/>
            <person name="Tsubouchi T."/>
            <person name="Morono Y."/>
            <person name="Uchiyama I."/>
            <person name="Ito T."/>
            <person name="Fujiyama A."/>
            <person name="Inagaki F."/>
            <person name="Takami H."/>
        </authorList>
    </citation>
    <scope>NUCLEOTIDE SEQUENCE</scope>
    <source>
        <strain evidence="2">Expedition CK06-06</strain>
    </source>
</reference>
<dbReference type="EMBL" id="BARV01032502">
    <property type="protein sequence ID" value="GAI34779.1"/>
    <property type="molecule type" value="Genomic_DNA"/>
</dbReference>
<dbReference type="InterPro" id="IPR005532">
    <property type="entry name" value="SUMF_dom"/>
</dbReference>
<sequence>RNLDYLGFRCVVDVIDCPEARSDHQPQLLPAPPPVDTGPRISWTEASRAPVMKPSRNWRRLYGTDRELLLLSPQPPVSVPKGYVYVPPGEFWLGHPRGPSNMHPFQKVFLPGYFIGRCEVTNREYNRFVQTTRTGPPRSWPYGRLHPLIADHPVTEVTFADAKGYAAYVGGCLPTEFEWEKAARGVDGRSFPWGAKFDRDRANTQESGFGGPIPVGSLANAGPYGALDMCGNVFEWDVILAR</sequence>
<dbReference type="PANTHER" id="PTHR23150">
    <property type="entry name" value="SULFATASE MODIFYING FACTOR 1, 2"/>
    <property type="match status" value="1"/>
</dbReference>
<dbReference type="Gene3D" id="3.90.1580.10">
    <property type="entry name" value="paralog of FGE (formylglycine-generating enzyme)"/>
    <property type="match status" value="1"/>
</dbReference>
<gene>
    <name evidence="2" type="ORF">S06H3_51239</name>
</gene>
<feature type="domain" description="Sulfatase-modifying factor enzyme-like" evidence="1">
    <location>
        <begin position="82"/>
        <end position="236"/>
    </location>
</feature>
<name>X1PV70_9ZZZZ</name>
<evidence type="ECO:0000313" key="2">
    <source>
        <dbReference type="EMBL" id="GAI34779.1"/>
    </source>
</evidence>
<protein>
    <recommendedName>
        <fullName evidence="1">Sulfatase-modifying factor enzyme-like domain-containing protein</fullName>
    </recommendedName>
</protein>
<comment type="caution">
    <text evidence="2">The sequence shown here is derived from an EMBL/GenBank/DDBJ whole genome shotgun (WGS) entry which is preliminary data.</text>
</comment>
<dbReference type="InterPro" id="IPR051043">
    <property type="entry name" value="Sulfatase_Mod_Factor_Kinase"/>
</dbReference>